<accession>A0A2H3CES5</accession>
<feature type="compositionally biased region" description="Polar residues" evidence="1">
    <location>
        <begin position="126"/>
        <end position="143"/>
    </location>
</feature>
<dbReference type="AlphaFoldDB" id="A0A2H3CES5"/>
<feature type="region of interest" description="Disordered" evidence="1">
    <location>
        <begin position="193"/>
        <end position="297"/>
    </location>
</feature>
<feature type="compositionally biased region" description="Low complexity" evidence="1">
    <location>
        <begin position="218"/>
        <end position="229"/>
    </location>
</feature>
<name>A0A2H3CES5_ARMGA</name>
<evidence type="ECO:0000313" key="3">
    <source>
        <dbReference type="Proteomes" id="UP000217790"/>
    </source>
</evidence>
<reference evidence="3" key="1">
    <citation type="journal article" date="2017" name="Nat. Ecol. Evol.">
        <title>Genome expansion and lineage-specific genetic innovations in the forest pathogenic fungi Armillaria.</title>
        <authorList>
            <person name="Sipos G."/>
            <person name="Prasanna A.N."/>
            <person name="Walter M.C."/>
            <person name="O'Connor E."/>
            <person name="Balint B."/>
            <person name="Krizsan K."/>
            <person name="Kiss B."/>
            <person name="Hess J."/>
            <person name="Varga T."/>
            <person name="Slot J."/>
            <person name="Riley R."/>
            <person name="Boka B."/>
            <person name="Rigling D."/>
            <person name="Barry K."/>
            <person name="Lee J."/>
            <person name="Mihaltcheva S."/>
            <person name="LaButti K."/>
            <person name="Lipzen A."/>
            <person name="Waldron R."/>
            <person name="Moloney N.M."/>
            <person name="Sperisen C."/>
            <person name="Kredics L."/>
            <person name="Vagvoelgyi C."/>
            <person name="Patrignani A."/>
            <person name="Fitzpatrick D."/>
            <person name="Nagy I."/>
            <person name="Doyle S."/>
            <person name="Anderson J.B."/>
            <person name="Grigoriev I.V."/>
            <person name="Gueldener U."/>
            <person name="Muensterkoetter M."/>
            <person name="Nagy L.G."/>
        </authorList>
    </citation>
    <scope>NUCLEOTIDE SEQUENCE [LARGE SCALE GENOMIC DNA]</scope>
    <source>
        <strain evidence="3">Ar21-2</strain>
    </source>
</reference>
<evidence type="ECO:0000256" key="1">
    <source>
        <dbReference type="SAM" id="MobiDB-lite"/>
    </source>
</evidence>
<keyword evidence="3" id="KW-1185">Reference proteome</keyword>
<feature type="compositionally biased region" description="Low complexity" evidence="1">
    <location>
        <begin position="268"/>
        <end position="283"/>
    </location>
</feature>
<feature type="compositionally biased region" description="Low complexity" evidence="1">
    <location>
        <begin position="145"/>
        <end position="154"/>
    </location>
</feature>
<dbReference type="Proteomes" id="UP000217790">
    <property type="component" value="Unassembled WGS sequence"/>
</dbReference>
<feature type="compositionally biased region" description="Acidic residues" evidence="1">
    <location>
        <begin position="614"/>
        <end position="632"/>
    </location>
</feature>
<dbReference type="EMBL" id="KZ293747">
    <property type="protein sequence ID" value="PBK80350.1"/>
    <property type="molecule type" value="Genomic_DNA"/>
</dbReference>
<feature type="region of interest" description="Disordered" evidence="1">
    <location>
        <begin position="373"/>
        <end position="419"/>
    </location>
</feature>
<feature type="region of interest" description="Disordered" evidence="1">
    <location>
        <begin position="434"/>
        <end position="458"/>
    </location>
</feature>
<dbReference type="InParanoid" id="A0A2H3CES5"/>
<proteinExistence type="predicted"/>
<evidence type="ECO:0000313" key="2">
    <source>
        <dbReference type="EMBL" id="PBK80350.1"/>
    </source>
</evidence>
<organism evidence="2 3">
    <name type="scientific">Armillaria gallica</name>
    <name type="common">Bulbous honey fungus</name>
    <name type="synonym">Armillaria bulbosa</name>
    <dbReference type="NCBI Taxonomy" id="47427"/>
    <lineage>
        <taxon>Eukaryota</taxon>
        <taxon>Fungi</taxon>
        <taxon>Dikarya</taxon>
        <taxon>Basidiomycota</taxon>
        <taxon>Agaricomycotina</taxon>
        <taxon>Agaricomycetes</taxon>
        <taxon>Agaricomycetidae</taxon>
        <taxon>Agaricales</taxon>
        <taxon>Marasmiineae</taxon>
        <taxon>Physalacriaceae</taxon>
        <taxon>Armillaria</taxon>
    </lineage>
</organism>
<dbReference type="OrthoDB" id="3053093at2759"/>
<protein>
    <submittedName>
        <fullName evidence="2">Uncharacterized protein</fullName>
    </submittedName>
</protein>
<feature type="region of interest" description="Disordered" evidence="1">
    <location>
        <begin position="121"/>
        <end position="159"/>
    </location>
</feature>
<feature type="region of interest" description="Disordered" evidence="1">
    <location>
        <begin position="612"/>
        <end position="647"/>
    </location>
</feature>
<gene>
    <name evidence="2" type="ORF">ARMGADRAFT_1092316</name>
</gene>
<sequence length="647" mass="70475">MAEPTNPAELAVVAAQDKYNAAAAVLNDLLDNFPNLTWDSSRIDTWITDAVSYWSTCEDNWSEAGVVSKEWYKLEYSLLVRVPDLSMDKVKFSHREFNELVERALDYNLDVVPLPVRRAPAKRSKTTASPSQSCQGVATTGSRMVTPTPSKTTTPVPPSTEARVIESSTAKHVPPPQNVGSSVPRIDFLAASPKAPVPVTPNSGTSKSRVTQPPANKTTGAQQQTTQRTVKPMPITAATPNVTFPPDPTLPLHQKPGMSFRFGPPVHTTGSETSLKSSSSSATWPLVNPGPNPADEGSVAPFPHVYGPLFFPGTDDKEEQVQGDLVEDSRIEDEIAVTALQVLLLPTWLDAFDMSPRFRQLLLHLKVKTFDAPSKSDAKKKKKDSKSKDKAPEVAVPHKRMRDDDDGSQAVDKPAVKKLKSKDIKTADDKVVHATPAVRKRGPDPTRPPAVTLGVGGGGFSEKVPSTAKAIKDGLKSIGVLEVEEDFGAFVKVDGHYWNKEVTPFYTEPCDHCKRLSTQCRKFLTNTVICMRCHYSKLPCKVNSVPALNPINHYRPKSYQTLNAFEGALDTLAQHADSIEDIIINYMASINALTQLNGLRVQARRLRECANFDDNAEDGGEGDEDEAPDDVAEGVPGPSKKKKGKSG</sequence>
<feature type="compositionally biased region" description="Polar residues" evidence="1">
    <location>
        <begin position="200"/>
        <end position="217"/>
    </location>
</feature>